<accession>A0ABP9QRI2</accession>
<evidence type="ECO:0000313" key="4">
    <source>
        <dbReference type="EMBL" id="GAA5166130.1"/>
    </source>
</evidence>
<keyword evidence="2" id="KW-0012">Acyltransferase</keyword>
<dbReference type="InterPro" id="IPR000182">
    <property type="entry name" value="GNAT_dom"/>
</dbReference>
<protein>
    <recommendedName>
        <fullName evidence="3">N-acetyltransferase domain-containing protein</fullName>
    </recommendedName>
</protein>
<sequence length="131" mass="14135">MSYTLRPLNLADHLHLLALMQATARYLARNPGLSFVAEVADEVVGCLMAGHDGRRGYLQHLLVLPAYRGQGIARALVDACLAALAQEGIAKSHCDVLVSNAAAQAFWAHLGWARRDDILRFSVITGGEDNA</sequence>
<dbReference type="InterPro" id="IPR050832">
    <property type="entry name" value="Bact_Acetyltransf"/>
</dbReference>
<reference evidence="5" key="1">
    <citation type="journal article" date="2019" name="Int. J. Syst. Evol. Microbiol.">
        <title>The Global Catalogue of Microorganisms (GCM) 10K type strain sequencing project: providing services to taxonomists for standard genome sequencing and annotation.</title>
        <authorList>
            <consortium name="The Broad Institute Genomics Platform"/>
            <consortium name="The Broad Institute Genome Sequencing Center for Infectious Disease"/>
            <person name="Wu L."/>
            <person name="Ma J."/>
        </authorList>
    </citation>
    <scope>NUCLEOTIDE SEQUENCE [LARGE SCALE GENOMIC DNA]</scope>
    <source>
        <strain evidence="5">JCM 18715</strain>
    </source>
</reference>
<dbReference type="Gene3D" id="3.40.630.30">
    <property type="match status" value="1"/>
</dbReference>
<evidence type="ECO:0000313" key="5">
    <source>
        <dbReference type="Proteomes" id="UP001500547"/>
    </source>
</evidence>
<dbReference type="PANTHER" id="PTHR43877">
    <property type="entry name" value="AMINOALKYLPHOSPHONATE N-ACETYLTRANSFERASE-RELATED-RELATED"/>
    <property type="match status" value="1"/>
</dbReference>
<feature type="domain" description="N-acetyltransferase" evidence="3">
    <location>
        <begin position="3"/>
        <end position="131"/>
    </location>
</feature>
<dbReference type="Proteomes" id="UP001500547">
    <property type="component" value="Unassembled WGS sequence"/>
</dbReference>
<evidence type="ECO:0000259" key="3">
    <source>
        <dbReference type="PROSITE" id="PS51186"/>
    </source>
</evidence>
<keyword evidence="5" id="KW-1185">Reference proteome</keyword>
<evidence type="ECO:0000256" key="2">
    <source>
        <dbReference type="ARBA" id="ARBA00023315"/>
    </source>
</evidence>
<organism evidence="4 5">
    <name type="scientific">Viridibacterium curvum</name>
    <dbReference type="NCBI Taxonomy" id="1101404"/>
    <lineage>
        <taxon>Bacteria</taxon>
        <taxon>Pseudomonadati</taxon>
        <taxon>Pseudomonadota</taxon>
        <taxon>Betaproteobacteria</taxon>
        <taxon>Rhodocyclales</taxon>
        <taxon>Rhodocyclaceae</taxon>
        <taxon>Viridibacterium</taxon>
    </lineage>
</organism>
<dbReference type="PROSITE" id="PS51186">
    <property type="entry name" value="GNAT"/>
    <property type="match status" value="1"/>
</dbReference>
<dbReference type="SUPFAM" id="SSF55729">
    <property type="entry name" value="Acyl-CoA N-acyltransferases (Nat)"/>
    <property type="match status" value="1"/>
</dbReference>
<comment type="caution">
    <text evidence="4">The sequence shown here is derived from an EMBL/GenBank/DDBJ whole genome shotgun (WGS) entry which is preliminary data.</text>
</comment>
<dbReference type="Pfam" id="PF00583">
    <property type="entry name" value="Acetyltransf_1"/>
    <property type="match status" value="1"/>
</dbReference>
<keyword evidence="1" id="KW-0808">Transferase</keyword>
<gene>
    <name evidence="4" type="ORF">GCM10025770_22740</name>
</gene>
<dbReference type="EMBL" id="BAABLD010000008">
    <property type="protein sequence ID" value="GAA5166130.1"/>
    <property type="molecule type" value="Genomic_DNA"/>
</dbReference>
<evidence type="ECO:0000256" key="1">
    <source>
        <dbReference type="ARBA" id="ARBA00022679"/>
    </source>
</evidence>
<dbReference type="CDD" id="cd04301">
    <property type="entry name" value="NAT_SF"/>
    <property type="match status" value="1"/>
</dbReference>
<dbReference type="InterPro" id="IPR016181">
    <property type="entry name" value="Acyl_CoA_acyltransferase"/>
</dbReference>
<dbReference type="RefSeq" id="WP_345533075.1">
    <property type="nucleotide sequence ID" value="NZ_BAABLD010000008.1"/>
</dbReference>
<name>A0ABP9QRI2_9RHOO</name>
<proteinExistence type="predicted"/>